<feature type="compositionally biased region" description="Basic and acidic residues" evidence="1">
    <location>
        <begin position="38"/>
        <end position="47"/>
    </location>
</feature>
<accession>A0AAN7AY10</accession>
<sequence length="493" mass="53716">MRSVQPTVNNPVPQLTAPGDSQAVTNKRKASEPTMEEQEPKRVRQDDETTNSSLKRMAVSGAEVALRLVLNEALQSNTVFGLPLTQEKINQQLTEATCATVSRSVVEGFENQPHLTMKHWAFEWGSIQALLHLVNTEIRSTGVPLGLQLLGGPVTDPSAAEAVYESMHTKHTIALKIFAHEEQKRAQQLGNPNAVAMTPAATLDILGSAVRRPNLSPQPAVPRVLSNGLPTGVLTLANSSKPLPTLEEVNNARMASRNHQGPAQRPSVAVQAFQPPAGAVNKVSAGDESNILAPRHQANDLNSLPADNTRPDQAYQYMPMQSTPAAPTPGPHQTQKNKPIQPATAAPQASNLVSVGPPMQNFPAAAREGNANPVGTPERSSQLSQNQQPSAPANNTATPGSPHFYFRFDTKEWWMIPSAPGQQPHHKVGARLESEANLRVLLHFLQHCSERKAQIPRNFTFCVWLSSDENWRFMQEASRLPAERFPKVQGMEL</sequence>
<protein>
    <submittedName>
        <fullName evidence="2">Uncharacterized protein</fullName>
    </submittedName>
</protein>
<keyword evidence="3" id="KW-1185">Reference proteome</keyword>
<name>A0AAN7AY10_9PEZI</name>
<gene>
    <name evidence="2" type="ORF">QBC40DRAFT_270453</name>
</gene>
<feature type="compositionally biased region" description="Polar residues" evidence="1">
    <location>
        <begin position="378"/>
        <end position="399"/>
    </location>
</feature>
<dbReference type="Proteomes" id="UP001303160">
    <property type="component" value="Unassembled WGS sequence"/>
</dbReference>
<comment type="caution">
    <text evidence="2">The sequence shown here is derived from an EMBL/GenBank/DDBJ whole genome shotgun (WGS) entry which is preliminary data.</text>
</comment>
<evidence type="ECO:0000313" key="2">
    <source>
        <dbReference type="EMBL" id="KAK4205581.1"/>
    </source>
</evidence>
<evidence type="ECO:0000313" key="3">
    <source>
        <dbReference type="Proteomes" id="UP001303160"/>
    </source>
</evidence>
<proteinExistence type="predicted"/>
<reference evidence="2" key="1">
    <citation type="journal article" date="2023" name="Mol. Phylogenet. Evol.">
        <title>Genome-scale phylogeny and comparative genomics of the fungal order Sordariales.</title>
        <authorList>
            <person name="Hensen N."/>
            <person name="Bonometti L."/>
            <person name="Westerberg I."/>
            <person name="Brannstrom I.O."/>
            <person name="Guillou S."/>
            <person name="Cros-Aarteil S."/>
            <person name="Calhoun S."/>
            <person name="Haridas S."/>
            <person name="Kuo A."/>
            <person name="Mondo S."/>
            <person name="Pangilinan J."/>
            <person name="Riley R."/>
            <person name="LaButti K."/>
            <person name="Andreopoulos B."/>
            <person name="Lipzen A."/>
            <person name="Chen C."/>
            <person name="Yan M."/>
            <person name="Daum C."/>
            <person name="Ng V."/>
            <person name="Clum A."/>
            <person name="Steindorff A."/>
            <person name="Ohm R.A."/>
            <person name="Martin F."/>
            <person name="Silar P."/>
            <person name="Natvig D.O."/>
            <person name="Lalanne C."/>
            <person name="Gautier V."/>
            <person name="Ament-Velasquez S.L."/>
            <person name="Kruys A."/>
            <person name="Hutchinson M.I."/>
            <person name="Powell A.J."/>
            <person name="Barry K."/>
            <person name="Miller A.N."/>
            <person name="Grigoriev I.V."/>
            <person name="Debuchy R."/>
            <person name="Gladieux P."/>
            <person name="Hiltunen Thoren M."/>
            <person name="Johannesson H."/>
        </authorList>
    </citation>
    <scope>NUCLEOTIDE SEQUENCE</scope>
    <source>
        <strain evidence="2">CBS 315.58</strain>
    </source>
</reference>
<dbReference type="EMBL" id="MU863875">
    <property type="protein sequence ID" value="KAK4205581.1"/>
    <property type="molecule type" value="Genomic_DNA"/>
</dbReference>
<feature type="compositionally biased region" description="Polar residues" evidence="1">
    <location>
        <begin position="1"/>
        <end position="13"/>
    </location>
</feature>
<feature type="compositionally biased region" description="Polar residues" evidence="1">
    <location>
        <begin position="320"/>
        <end position="338"/>
    </location>
</feature>
<feature type="region of interest" description="Disordered" evidence="1">
    <location>
        <begin position="320"/>
        <end position="402"/>
    </location>
</feature>
<dbReference type="AlphaFoldDB" id="A0AAN7AY10"/>
<organism evidence="2 3">
    <name type="scientific">Triangularia verruculosa</name>
    <dbReference type="NCBI Taxonomy" id="2587418"/>
    <lineage>
        <taxon>Eukaryota</taxon>
        <taxon>Fungi</taxon>
        <taxon>Dikarya</taxon>
        <taxon>Ascomycota</taxon>
        <taxon>Pezizomycotina</taxon>
        <taxon>Sordariomycetes</taxon>
        <taxon>Sordariomycetidae</taxon>
        <taxon>Sordariales</taxon>
        <taxon>Podosporaceae</taxon>
        <taxon>Triangularia</taxon>
    </lineage>
</organism>
<reference evidence="2" key="2">
    <citation type="submission" date="2023-05" db="EMBL/GenBank/DDBJ databases">
        <authorList>
            <consortium name="Lawrence Berkeley National Laboratory"/>
            <person name="Steindorff A."/>
            <person name="Hensen N."/>
            <person name="Bonometti L."/>
            <person name="Westerberg I."/>
            <person name="Brannstrom I.O."/>
            <person name="Guillou S."/>
            <person name="Cros-Aarteil S."/>
            <person name="Calhoun S."/>
            <person name="Haridas S."/>
            <person name="Kuo A."/>
            <person name="Mondo S."/>
            <person name="Pangilinan J."/>
            <person name="Riley R."/>
            <person name="Labutti K."/>
            <person name="Andreopoulos B."/>
            <person name="Lipzen A."/>
            <person name="Chen C."/>
            <person name="Yanf M."/>
            <person name="Daum C."/>
            <person name="Ng V."/>
            <person name="Clum A."/>
            <person name="Ohm R."/>
            <person name="Martin F."/>
            <person name="Silar P."/>
            <person name="Natvig D."/>
            <person name="Lalanne C."/>
            <person name="Gautier V."/>
            <person name="Ament-Velasquez S.L."/>
            <person name="Kruys A."/>
            <person name="Hutchinson M.I."/>
            <person name="Powell A.J."/>
            <person name="Barry K."/>
            <person name="Miller A.N."/>
            <person name="Grigoriev I.V."/>
            <person name="Debuchy R."/>
            <person name="Gladieux P."/>
            <person name="Thoren M.H."/>
            <person name="Johannesson H."/>
        </authorList>
    </citation>
    <scope>NUCLEOTIDE SEQUENCE</scope>
    <source>
        <strain evidence="2">CBS 315.58</strain>
    </source>
</reference>
<feature type="region of interest" description="Disordered" evidence="1">
    <location>
        <begin position="1"/>
        <end position="52"/>
    </location>
</feature>
<evidence type="ECO:0000256" key="1">
    <source>
        <dbReference type="SAM" id="MobiDB-lite"/>
    </source>
</evidence>